<gene>
    <name evidence="1" type="ORF">B6N60_02710</name>
</gene>
<dbReference type="KEGG" id="rsin:B6N60_02710"/>
<dbReference type="EMBL" id="CP021056">
    <property type="protein sequence ID" value="QXE24008.1"/>
    <property type="molecule type" value="Genomic_DNA"/>
</dbReference>
<reference evidence="1" key="1">
    <citation type="submission" date="2017-04" db="EMBL/GenBank/DDBJ databases">
        <title>Genome deletions in a multicellular cyanobacterial endosymbiont for morphological adaptation in marine diatoms.</title>
        <authorList>
            <person name="Wang Y."/>
            <person name="Gao H."/>
            <person name="Li R."/>
            <person name="Xu X."/>
        </authorList>
    </citation>
    <scope>NUCLEOTIDE SEQUENCE</scope>
    <source>
        <strain evidence="1">FACHB 800</strain>
    </source>
</reference>
<keyword evidence="2" id="KW-1185">Reference proteome</keyword>
<accession>A0A975T9N6</accession>
<name>A0A975T9N6_9NOST</name>
<proteinExistence type="predicted"/>
<dbReference type="AlphaFoldDB" id="A0A975T9N6"/>
<dbReference type="Proteomes" id="UP000683511">
    <property type="component" value="Chromosome"/>
</dbReference>
<organism evidence="1 2">
    <name type="scientific">Richelia sinica FACHB-800</name>
    <dbReference type="NCBI Taxonomy" id="1357546"/>
    <lineage>
        <taxon>Bacteria</taxon>
        <taxon>Bacillati</taxon>
        <taxon>Cyanobacteriota</taxon>
        <taxon>Cyanophyceae</taxon>
        <taxon>Nostocales</taxon>
        <taxon>Nostocaceae</taxon>
        <taxon>Richelia</taxon>
    </lineage>
</organism>
<sequence length="39" mass="4547">MSNLPFNLKAIAKKSIDSSFNLQRITIRKIYGHELDIRD</sequence>
<evidence type="ECO:0000313" key="1">
    <source>
        <dbReference type="EMBL" id="QXE24008.1"/>
    </source>
</evidence>
<protein>
    <submittedName>
        <fullName evidence="1">Uncharacterized protein</fullName>
    </submittedName>
</protein>
<evidence type="ECO:0000313" key="2">
    <source>
        <dbReference type="Proteomes" id="UP000683511"/>
    </source>
</evidence>